<dbReference type="HOGENOM" id="CLU_2328434_0_0_4"/>
<dbReference type="KEGG" id="bge:BC1002_7227"/>
<reference evidence="1 2" key="2">
    <citation type="journal article" date="2012" name="J. Bacteriol.">
        <title>Genome Sequences of Burkholderia sp. Strains CCGE1002 and H160, Isolated from Legume Nodules in Mexico and Brazil.</title>
        <authorList>
            <person name="Ormeno-Orrillo E."/>
            <person name="Rogel M.A."/>
            <person name="Chueire L.M."/>
            <person name="Tiedje J.M."/>
            <person name="Martinez-Romero E."/>
            <person name="Hungria M."/>
        </authorList>
    </citation>
    <scope>NUCLEOTIDE SEQUENCE [LARGE SCALE GENOMIC DNA]</scope>
    <source>
        <strain evidence="1 2">CCGE1002</strain>
        <plasmid evidence="2">pBC201</plasmid>
    </source>
</reference>
<dbReference type="eggNOG" id="ENOG5030X6E">
    <property type="taxonomic scope" value="Bacteria"/>
</dbReference>
<dbReference type="AlphaFoldDB" id="D5WNT8"/>
<organism evidence="1 2">
    <name type="scientific">Paraburkholderia atlantica</name>
    <dbReference type="NCBI Taxonomy" id="2654982"/>
    <lineage>
        <taxon>Bacteria</taxon>
        <taxon>Pseudomonadati</taxon>
        <taxon>Pseudomonadota</taxon>
        <taxon>Betaproteobacteria</taxon>
        <taxon>Burkholderiales</taxon>
        <taxon>Burkholderiaceae</taxon>
        <taxon>Paraburkholderia</taxon>
    </lineage>
</organism>
<evidence type="ECO:0000313" key="1">
    <source>
        <dbReference type="EMBL" id="ADG20967.1"/>
    </source>
</evidence>
<sequence length="98" mass="11766">MYLIGDYFVECVTDHLPEDRWTAWARISRKEDWRKLDVIPKAVFVLLVDCPTRRDAEQATIQWAREQVLTRSYGIEKERRQPREPRLRDAVCALRLHL</sequence>
<accession>D5WNT8</accession>
<geneLocation type="plasmid" evidence="1 2">
    <name>pBC201</name>
</geneLocation>
<protein>
    <submittedName>
        <fullName evidence="1">Uncharacterized protein</fullName>
    </submittedName>
</protein>
<dbReference type="EMBL" id="CP002016">
    <property type="protein sequence ID" value="ADG20967.1"/>
    <property type="molecule type" value="Genomic_DNA"/>
</dbReference>
<dbReference type="Proteomes" id="UP000002190">
    <property type="component" value="Plasmid pBC201"/>
</dbReference>
<name>D5WNT8_PARAM</name>
<keyword evidence="1" id="KW-0614">Plasmid</keyword>
<evidence type="ECO:0000313" key="2">
    <source>
        <dbReference type="Proteomes" id="UP000002190"/>
    </source>
</evidence>
<reference evidence="2" key="1">
    <citation type="submission" date="2010-04" db="EMBL/GenBank/DDBJ databases">
        <title>Complete sequence of plasmid 1 of Burkholderia sp. CCGE1002.</title>
        <authorList>
            <consortium name="US DOE Joint Genome Institute"/>
            <person name="Lucas S."/>
            <person name="Copeland A."/>
            <person name="Lapidus A."/>
            <person name="Cheng J.-F."/>
            <person name="Bruce D."/>
            <person name="Goodwin L."/>
            <person name="Pitluck S."/>
            <person name="Chertkov O."/>
            <person name="Detter J.C."/>
            <person name="Han C."/>
            <person name="Tapia R."/>
            <person name="Land M."/>
            <person name="Hauser L."/>
            <person name="Kyrpides N."/>
            <person name="Ovchinnikova G."/>
            <person name="Martinez-Romero E."/>
            <person name="Hernandez M.A.R."/>
            <person name="Tiedje J.M."/>
            <person name="Woyke T."/>
        </authorList>
    </citation>
    <scope>NUCLEOTIDE SEQUENCE [LARGE SCALE GENOMIC DNA]</scope>
    <source>
        <strain evidence="2">CCGE1002</strain>
        <plasmid evidence="2">pBC201</plasmid>
    </source>
</reference>
<proteinExistence type="predicted"/>
<gene>
    <name evidence="1" type="ordered locus">BC1002_7227</name>
</gene>